<dbReference type="InterPro" id="IPR029058">
    <property type="entry name" value="AB_hydrolase_fold"/>
</dbReference>
<dbReference type="PANTHER" id="PTHR47381">
    <property type="entry name" value="ALPHA/BETA-HYDROLASES SUPERFAMILY PROTEIN"/>
    <property type="match status" value="1"/>
</dbReference>
<name>A0A8I3AER2_9AGAM</name>
<keyword evidence="2" id="KW-1185">Reference proteome</keyword>
<gene>
    <name evidence="1" type="ORF">JVT61DRAFT_10174</name>
</gene>
<proteinExistence type="predicted"/>
<dbReference type="Gene3D" id="3.40.50.1820">
    <property type="entry name" value="alpha/beta hydrolase"/>
    <property type="match status" value="1"/>
</dbReference>
<dbReference type="AlphaFoldDB" id="A0A8I3AER2"/>
<accession>A0A8I3AER2</accession>
<evidence type="ECO:0000313" key="1">
    <source>
        <dbReference type="EMBL" id="KAG6379655.1"/>
    </source>
</evidence>
<dbReference type="OrthoDB" id="2152248at2759"/>
<dbReference type="PANTHER" id="PTHR47381:SF3">
    <property type="entry name" value="ALPHA_BETA-HYDROLASES SUPERFAMILY PROTEIN"/>
    <property type="match status" value="1"/>
</dbReference>
<organism evidence="1 2">
    <name type="scientific">Boletus reticuloceps</name>
    <dbReference type="NCBI Taxonomy" id="495285"/>
    <lineage>
        <taxon>Eukaryota</taxon>
        <taxon>Fungi</taxon>
        <taxon>Dikarya</taxon>
        <taxon>Basidiomycota</taxon>
        <taxon>Agaricomycotina</taxon>
        <taxon>Agaricomycetes</taxon>
        <taxon>Agaricomycetidae</taxon>
        <taxon>Boletales</taxon>
        <taxon>Boletineae</taxon>
        <taxon>Boletaceae</taxon>
        <taxon>Boletoideae</taxon>
        <taxon>Boletus</taxon>
    </lineage>
</organism>
<protein>
    <recommendedName>
        <fullName evidence="3">Alpha/beta-hydrolase</fullName>
    </recommendedName>
</protein>
<sequence>MSESVIVNKIIVGGIPVDVHSHRDGSNSSLPVHALFLLHGRTLSTESVVPIAKSILAASYAPGVNRKRDLIIIAYARSSQPWKTSCRSPAQPRMAQGPCKEQPSTCVSHFTDLRISLLTSLIHRSVDMYTIQTGTAHDLTFLIDHIPAYIYPQVERNIVEWGAAGISLGGHSVWIALTRDPRIQFGIPIIGCPDYTKLISQRAQICGVPLEAPYYPLHLKAYVDAYDPASFAFRENDATNPFLGKRILVLSGAKDTLVPWSASQEFVEGLEVGDGVKKVVLEENAGHECTPSMIREAGLFVIDWLAK</sequence>
<dbReference type="SUPFAM" id="SSF53474">
    <property type="entry name" value="alpha/beta-Hydrolases"/>
    <property type="match status" value="1"/>
</dbReference>
<comment type="caution">
    <text evidence="1">The sequence shown here is derived from an EMBL/GenBank/DDBJ whole genome shotgun (WGS) entry which is preliminary data.</text>
</comment>
<evidence type="ECO:0000313" key="2">
    <source>
        <dbReference type="Proteomes" id="UP000683000"/>
    </source>
</evidence>
<evidence type="ECO:0008006" key="3">
    <source>
        <dbReference type="Google" id="ProtNLM"/>
    </source>
</evidence>
<reference evidence="1" key="1">
    <citation type="submission" date="2021-03" db="EMBL/GenBank/DDBJ databases">
        <title>Evolutionary innovations through gain and loss of genes in the ectomycorrhizal Boletales.</title>
        <authorList>
            <person name="Wu G."/>
            <person name="Miyauchi S."/>
            <person name="Morin E."/>
            <person name="Yang Z.-L."/>
            <person name="Xu J."/>
            <person name="Martin F.M."/>
        </authorList>
    </citation>
    <scope>NUCLEOTIDE SEQUENCE</scope>
    <source>
        <strain evidence="1">BR01</strain>
    </source>
</reference>
<dbReference type="Proteomes" id="UP000683000">
    <property type="component" value="Unassembled WGS sequence"/>
</dbReference>
<dbReference type="EMBL" id="JAGFBS010000004">
    <property type="protein sequence ID" value="KAG6379655.1"/>
    <property type="molecule type" value="Genomic_DNA"/>
</dbReference>